<feature type="compositionally biased region" description="Low complexity" evidence="9">
    <location>
        <begin position="1062"/>
        <end position="1072"/>
    </location>
</feature>
<keyword evidence="3" id="KW-0227">DNA damage</keyword>
<sequence length="1469" mass="163974">MNEVGAADCSRLLRSKKAELSGIVKSRKRKLRELFAICDNGSPIPQLDISNPDTPPINSAEAQFLEITDILQGRLFDESNLPARRKILSDFSNHKISSNEDSFDDGQRDESKKIEKLLIEDKTQRKKEVSATDIDDRSGDSVRDQTYIKNLKGPKKNLPASSSVEPIAKGTLTSTLDAIVTSRRKPSDVESTLEDITETQAEAQRRVPSASSDNQIPISTVRRHCVGQLPKALASQALKSHDLHRGNSKPQSSKTSQESSLSLSEKVNRQDEIINKDSVVSHSSIERGTENISSPSSNVDTYSAVTSIVQDASTDTSTEFEIRPDQNRINTENKENPVPQIKEKLSRQETLNFLQQDINSEAGVEPPFVETVTAKPNLMGGQNTRELSNDSSLDERGKDISKSNLKKNADGFLDYLDKSGDLASNLTLKNTAQSIHRVKGVALKKKNVIDGNYTGTEAQERIPRSDKAELKTVIVQDLYESIDTIEAASKKSCVLSEISPAKKSLLKSTFFSESQKTSPVVLSTPVTKSSYLERRNTSIGPGSFAPDIASSRILDTQLNSGPSSGASTKPQLETEKSLYHASQRINSQSPSTHIRISTQKQKEKGRSKLSNVVFANKLVKINSRKPCDTNAQTETLKDDYFIPLFLANALANKGCIPAVETLLTTAHKTITTSNAYVPIHENQTAKVLKRIYHLQSSNKWSLRQPKRSVEPIRTKTHWDVLLQEVAWMRTDFKEETKWKKTVARNMAAACAEWVSSDQDCRRSLQVKVSHRRIVSGIEEKFPVDISNENYVDNDSIQEMTKEVNMLEDFDEPQMSLLETVAPTDIFGLQDNDFVFGLQISLTADKLLSELPMYGRPLKVPNIELQTSDNDPDRVWKRPALPLSKYVEGRMRLNLNSPPKKKSRFEYEEEDDEDQQTISSEKPTKPSPLPPESTDVALFDPKHKHILERIRNVNCFRPPSEFQMPQQTFFECRTASQWTWDEDKELKVLVRDYTYNWSLISSILTSKSKSELATGAERRTPWECFERWIELEGLPGDMQKTYYFRLYTSRIENANRNIIAANSLQNSQGQNQQPRKKSTSSIRVERRRNQKHLILIDTMRKLAKKRETTIQKQQHAAGMAAMRKAQEVSHASNRNLSATTPQDFSRLRYEREEVMKERALYNQQRLEAQRRAALAQRNSGANNQLQNGLSSVMRHTPVGASVTPISSNLNNQNRSHQTPTMPSHQISTGNIRVSGTVVNSMLQAPIQSQIPTSSSSPDLGLVSRAHAISQQQQAILRQQQQAQTYSQPSYSPRMNGISTPGYSAQGNLIPPFPTNSNGVITPSSNSLSPSGQSDSRQTTQPPQALTHVQRMEIQYKAKYPSATPDQITSMISQALSQSLQQHQRQNINKNSINAAAAGPVASMNSMNGSQGTPQMYAQMLRHQQENQQKQPTNGALGDKFQSSLPGTSVNGNTGINNTHRASSGSLPTVN</sequence>
<feature type="region of interest" description="Disordered" evidence="9">
    <location>
        <begin position="1271"/>
        <end position="1341"/>
    </location>
</feature>
<dbReference type="Gene3D" id="1.10.10.60">
    <property type="entry name" value="Homeodomain-like"/>
    <property type="match status" value="1"/>
</dbReference>
<feature type="region of interest" description="Disordered" evidence="9">
    <location>
        <begin position="555"/>
        <end position="607"/>
    </location>
</feature>
<dbReference type="PROSITE" id="PS50090">
    <property type="entry name" value="MYB_LIKE"/>
    <property type="match status" value="1"/>
</dbReference>
<dbReference type="EMBL" id="MCBQ01018300">
    <property type="protein sequence ID" value="RKF58309.1"/>
    <property type="molecule type" value="Genomic_DNA"/>
</dbReference>
<dbReference type="InterPro" id="IPR001005">
    <property type="entry name" value="SANT/Myb"/>
</dbReference>
<dbReference type="SMART" id="SM00573">
    <property type="entry name" value="HSA"/>
    <property type="match status" value="1"/>
</dbReference>
<name>A0A420HLN9_9PEZI</name>
<dbReference type="SMART" id="SM00717">
    <property type="entry name" value="SANT"/>
    <property type="match status" value="1"/>
</dbReference>
<evidence type="ECO:0000256" key="2">
    <source>
        <dbReference type="ARBA" id="ARBA00008913"/>
    </source>
</evidence>
<dbReference type="PANTHER" id="PTHR46459">
    <property type="entry name" value="E1A-BINDING PROTEIN P400-RELATED"/>
    <property type="match status" value="1"/>
</dbReference>
<reference evidence="12 13" key="1">
    <citation type="journal article" date="2018" name="BMC Genomics">
        <title>Comparative genome analyses reveal sequence features reflecting distinct modes of host-adaptation between dicot and monocot powdery mildew.</title>
        <authorList>
            <person name="Wu Y."/>
            <person name="Ma X."/>
            <person name="Pan Z."/>
            <person name="Kale S.D."/>
            <person name="Song Y."/>
            <person name="King H."/>
            <person name="Zhang Q."/>
            <person name="Presley C."/>
            <person name="Deng X."/>
            <person name="Wei C.I."/>
            <person name="Xiao S."/>
        </authorList>
    </citation>
    <scope>NUCLEOTIDE SEQUENCE [LARGE SCALE GENOMIC DNA]</scope>
    <source>
        <strain evidence="12">UMSG3</strain>
    </source>
</reference>
<feature type="compositionally biased region" description="Polar residues" evidence="9">
    <location>
        <begin position="290"/>
        <end position="299"/>
    </location>
</feature>
<feature type="region of interest" description="Disordered" evidence="9">
    <location>
        <begin position="1207"/>
        <end position="1226"/>
    </location>
</feature>
<keyword evidence="5" id="KW-0234">DNA repair</keyword>
<dbReference type="GO" id="GO:0006281">
    <property type="term" value="P:DNA repair"/>
    <property type="evidence" value="ECO:0007669"/>
    <property type="project" value="UniProtKB-KW"/>
</dbReference>
<dbReference type="PANTHER" id="PTHR46459:SF1">
    <property type="entry name" value="E1A-BINDING PROTEIN P400"/>
    <property type="match status" value="1"/>
</dbReference>
<comment type="function">
    <text evidence="7">Component of the NuA4 histone acetyltransferase complex which is involved in transcriptional activation of selected genes principally by acetylation of nucleosomal histone H4 and H2A. The NuA4 complex is also involved in DNA repair.</text>
</comment>
<keyword evidence="6" id="KW-0539">Nucleus</keyword>
<dbReference type="GO" id="GO:0035267">
    <property type="term" value="C:NuA4 histone acetyltransferase complex"/>
    <property type="evidence" value="ECO:0007669"/>
    <property type="project" value="UniProtKB-ARBA"/>
</dbReference>
<dbReference type="Pfam" id="PF13921">
    <property type="entry name" value="Myb_DNA-bind_6"/>
    <property type="match status" value="1"/>
</dbReference>
<dbReference type="GO" id="GO:0005634">
    <property type="term" value="C:nucleus"/>
    <property type="evidence" value="ECO:0007669"/>
    <property type="project" value="UniProtKB-SubCell"/>
</dbReference>
<evidence type="ECO:0000256" key="1">
    <source>
        <dbReference type="ARBA" id="ARBA00004123"/>
    </source>
</evidence>
<proteinExistence type="inferred from homology"/>
<dbReference type="Proteomes" id="UP000283383">
    <property type="component" value="Unassembled WGS sequence"/>
</dbReference>
<dbReference type="PROSITE" id="PS51204">
    <property type="entry name" value="HSA"/>
    <property type="match status" value="1"/>
</dbReference>
<feature type="compositionally biased region" description="Polar residues" evidence="9">
    <location>
        <begin position="380"/>
        <end position="391"/>
    </location>
</feature>
<feature type="compositionally biased region" description="Basic and acidic residues" evidence="9">
    <location>
        <begin position="125"/>
        <end position="143"/>
    </location>
</feature>
<feature type="compositionally biased region" description="Polar residues" evidence="9">
    <location>
        <begin position="583"/>
        <end position="599"/>
    </location>
</feature>
<evidence type="ECO:0000256" key="3">
    <source>
        <dbReference type="ARBA" id="ARBA00022763"/>
    </source>
</evidence>
<dbReference type="Pfam" id="PF07529">
    <property type="entry name" value="HSA"/>
    <property type="match status" value="1"/>
</dbReference>
<dbReference type="STRING" id="62708.A0A420HLN9"/>
<feature type="compositionally biased region" description="Polar residues" evidence="9">
    <location>
        <begin position="1295"/>
        <end position="1305"/>
    </location>
</feature>
<feature type="compositionally biased region" description="Polar residues" evidence="9">
    <location>
        <begin position="1439"/>
        <end position="1469"/>
    </location>
</feature>
<evidence type="ECO:0000313" key="12">
    <source>
        <dbReference type="EMBL" id="RKF58309.1"/>
    </source>
</evidence>
<feature type="region of interest" description="Disordered" evidence="9">
    <location>
        <begin position="125"/>
        <end position="164"/>
    </location>
</feature>
<organism evidence="12 13">
    <name type="scientific">Golovinomyces cichoracearum</name>
    <dbReference type="NCBI Taxonomy" id="62708"/>
    <lineage>
        <taxon>Eukaryota</taxon>
        <taxon>Fungi</taxon>
        <taxon>Dikarya</taxon>
        <taxon>Ascomycota</taxon>
        <taxon>Pezizomycotina</taxon>
        <taxon>Leotiomycetes</taxon>
        <taxon>Erysiphales</taxon>
        <taxon>Erysiphaceae</taxon>
        <taxon>Golovinomyces</taxon>
    </lineage>
</organism>
<dbReference type="GO" id="GO:0003682">
    <property type="term" value="F:chromatin binding"/>
    <property type="evidence" value="ECO:0007669"/>
    <property type="project" value="TreeGrafter"/>
</dbReference>
<dbReference type="SUPFAM" id="SSF46689">
    <property type="entry name" value="Homeodomain-like"/>
    <property type="match status" value="1"/>
</dbReference>
<comment type="caution">
    <text evidence="12">The sequence shown here is derived from an EMBL/GenBank/DDBJ whole genome shotgun (WGS) entry which is preliminary data.</text>
</comment>
<dbReference type="CDD" id="cd00167">
    <property type="entry name" value="SANT"/>
    <property type="match status" value="1"/>
</dbReference>
<feature type="region of interest" description="Disordered" evidence="9">
    <location>
        <begin position="891"/>
        <end position="933"/>
    </location>
</feature>
<keyword evidence="13" id="KW-1185">Reference proteome</keyword>
<comment type="subcellular location">
    <subcellularLocation>
        <location evidence="1">Nucleus</location>
    </subcellularLocation>
</comment>
<evidence type="ECO:0000259" key="10">
    <source>
        <dbReference type="PROSITE" id="PS50090"/>
    </source>
</evidence>
<feature type="region of interest" description="Disordered" evidence="9">
    <location>
        <begin position="1420"/>
        <end position="1469"/>
    </location>
</feature>
<keyword evidence="4" id="KW-0156">Chromatin regulator</keyword>
<comment type="similarity">
    <text evidence="2">Belongs to the EAF1 family.</text>
</comment>
<evidence type="ECO:0000256" key="6">
    <source>
        <dbReference type="ARBA" id="ARBA00023242"/>
    </source>
</evidence>
<dbReference type="InterPro" id="IPR009057">
    <property type="entry name" value="Homeodomain-like_sf"/>
</dbReference>
<evidence type="ECO:0000256" key="4">
    <source>
        <dbReference type="ARBA" id="ARBA00022853"/>
    </source>
</evidence>
<feature type="compositionally biased region" description="Low complexity" evidence="9">
    <location>
        <begin position="1271"/>
        <end position="1291"/>
    </location>
</feature>
<evidence type="ECO:0000256" key="9">
    <source>
        <dbReference type="SAM" id="MobiDB-lite"/>
    </source>
</evidence>
<dbReference type="InterPro" id="IPR014012">
    <property type="entry name" value="HSA_dom"/>
</dbReference>
<gene>
    <name evidence="12" type="ORF">GcM3_182005</name>
</gene>
<feature type="compositionally biased region" description="Polar residues" evidence="9">
    <location>
        <begin position="209"/>
        <end position="218"/>
    </location>
</feature>
<feature type="compositionally biased region" description="Low complexity" evidence="9">
    <location>
        <begin position="1322"/>
        <end position="1334"/>
    </location>
</feature>
<feature type="region of interest" description="Disordered" evidence="9">
    <location>
        <begin position="378"/>
        <end position="398"/>
    </location>
</feature>
<evidence type="ECO:0000313" key="13">
    <source>
        <dbReference type="Proteomes" id="UP000283383"/>
    </source>
</evidence>
<feature type="region of interest" description="Disordered" evidence="9">
    <location>
        <begin position="237"/>
        <end position="299"/>
    </location>
</feature>
<feature type="domain" description="HSA" evidence="11">
    <location>
        <begin position="705"/>
        <end position="778"/>
    </location>
</feature>
<feature type="region of interest" description="Disordered" evidence="9">
    <location>
        <begin position="199"/>
        <end position="219"/>
    </location>
</feature>
<feature type="compositionally biased region" description="Basic and acidic residues" evidence="9">
    <location>
        <begin position="266"/>
        <end position="275"/>
    </location>
</feature>
<evidence type="ECO:0000256" key="5">
    <source>
        <dbReference type="ARBA" id="ARBA00023204"/>
    </source>
</evidence>
<evidence type="ECO:0000256" key="7">
    <source>
        <dbReference type="ARBA" id="ARBA00025178"/>
    </source>
</evidence>
<feature type="compositionally biased region" description="Polar residues" evidence="9">
    <location>
        <begin position="555"/>
        <end position="571"/>
    </location>
</feature>
<protein>
    <recommendedName>
        <fullName evidence="8">Vacuolar import and degradation protein 21</fullName>
    </recommendedName>
</protein>
<accession>A0A420HLN9</accession>
<dbReference type="GO" id="GO:0006325">
    <property type="term" value="P:chromatin organization"/>
    <property type="evidence" value="ECO:0007669"/>
    <property type="project" value="UniProtKB-KW"/>
</dbReference>
<evidence type="ECO:0000259" key="11">
    <source>
        <dbReference type="PROSITE" id="PS51204"/>
    </source>
</evidence>
<evidence type="ECO:0000256" key="8">
    <source>
        <dbReference type="ARBA" id="ARBA00029670"/>
    </source>
</evidence>
<feature type="region of interest" description="Disordered" evidence="9">
    <location>
        <begin position="1062"/>
        <end position="1083"/>
    </location>
</feature>
<feature type="compositionally biased region" description="Low complexity" evidence="9">
    <location>
        <begin position="248"/>
        <end position="265"/>
    </location>
</feature>
<feature type="domain" description="Myb-like" evidence="10">
    <location>
        <begin position="975"/>
        <end position="1031"/>
    </location>
</feature>